<reference evidence="1" key="1">
    <citation type="submission" date="2021-06" db="EMBL/GenBank/DDBJ databases">
        <authorList>
            <person name="Kallberg Y."/>
            <person name="Tangrot J."/>
            <person name="Rosling A."/>
        </authorList>
    </citation>
    <scope>NUCLEOTIDE SEQUENCE</scope>
    <source>
        <strain evidence="1">IL203A</strain>
    </source>
</reference>
<comment type="caution">
    <text evidence="1">The sequence shown here is derived from an EMBL/GenBank/DDBJ whole genome shotgun (WGS) entry which is preliminary data.</text>
</comment>
<gene>
    <name evidence="1" type="ORF">DHETER_LOCUS14800</name>
</gene>
<organism evidence="1 2">
    <name type="scientific">Dentiscutata heterogama</name>
    <dbReference type="NCBI Taxonomy" id="1316150"/>
    <lineage>
        <taxon>Eukaryota</taxon>
        <taxon>Fungi</taxon>
        <taxon>Fungi incertae sedis</taxon>
        <taxon>Mucoromycota</taxon>
        <taxon>Glomeromycotina</taxon>
        <taxon>Glomeromycetes</taxon>
        <taxon>Diversisporales</taxon>
        <taxon>Gigasporaceae</taxon>
        <taxon>Dentiscutata</taxon>
    </lineage>
</organism>
<feature type="non-terminal residue" evidence="1">
    <location>
        <position position="89"/>
    </location>
</feature>
<proteinExistence type="predicted"/>
<sequence length="89" mass="10850">LYQVHINEFRKMIHQINSNDWDKTAKPFISETLSKVLNEENQVIKGSTQEFEKLKEIEEERLKRFEEKFKTIEEDRIKRIEDLILDLKD</sequence>
<accession>A0ACA9QJ58</accession>
<protein>
    <submittedName>
        <fullName evidence="1">6213_t:CDS:1</fullName>
    </submittedName>
</protein>
<evidence type="ECO:0000313" key="1">
    <source>
        <dbReference type="EMBL" id="CAG8753623.1"/>
    </source>
</evidence>
<name>A0ACA9QJ58_9GLOM</name>
<dbReference type="EMBL" id="CAJVPU010047429">
    <property type="protein sequence ID" value="CAG8753623.1"/>
    <property type="molecule type" value="Genomic_DNA"/>
</dbReference>
<dbReference type="Proteomes" id="UP000789702">
    <property type="component" value="Unassembled WGS sequence"/>
</dbReference>
<keyword evidence="2" id="KW-1185">Reference proteome</keyword>
<evidence type="ECO:0000313" key="2">
    <source>
        <dbReference type="Proteomes" id="UP000789702"/>
    </source>
</evidence>
<feature type="non-terminal residue" evidence="1">
    <location>
        <position position="1"/>
    </location>
</feature>